<sequence>MEDFDLSEHDYAARTLDADIVIAHSLTGDVPAGAEALTTRVLAREPIDLIVPRDHPLAGRPEVRPRDLRDVEWIAVPRGYPFDTIVQAVEQATGVPARRAQRLRDNRLVHSLVAAGAGVALLPRFTTADATGSTVAIPLRGVRARRSIVALSRPDRAARYAVRYVTDTLATIGADLGRNEAGNVYEHVHIQAKMKPCH</sequence>
<proteinExistence type="inferred from homology"/>
<comment type="caution">
    <text evidence="6">The sequence shown here is derived from an EMBL/GenBank/DDBJ whole genome shotgun (WGS) entry which is preliminary data.</text>
</comment>
<feature type="domain" description="LysR substrate-binding" evidence="5">
    <location>
        <begin position="19"/>
        <end position="169"/>
    </location>
</feature>
<dbReference type="AlphaFoldDB" id="K6XDD0"/>
<evidence type="ECO:0000256" key="1">
    <source>
        <dbReference type="ARBA" id="ARBA00009437"/>
    </source>
</evidence>
<dbReference type="eggNOG" id="COG0583">
    <property type="taxonomic scope" value="Bacteria"/>
</dbReference>
<dbReference type="GO" id="GO:0003700">
    <property type="term" value="F:DNA-binding transcription factor activity"/>
    <property type="evidence" value="ECO:0007669"/>
    <property type="project" value="TreeGrafter"/>
</dbReference>
<dbReference type="Proteomes" id="UP000008366">
    <property type="component" value="Unassembled WGS sequence"/>
</dbReference>
<dbReference type="RefSeq" id="WP_006593331.1">
    <property type="nucleotide sequence ID" value="NZ_BAHD01000049.1"/>
</dbReference>
<keyword evidence="4" id="KW-0804">Transcription</keyword>
<reference evidence="6 7" key="1">
    <citation type="submission" date="2012-08" db="EMBL/GenBank/DDBJ databases">
        <title>Whole genome shotgun sequence of Kineosphaera limosa NBRC 100340.</title>
        <authorList>
            <person name="Yoshida I."/>
            <person name="Isaki S."/>
            <person name="Hosoyama A."/>
            <person name="Tsuchikane K."/>
            <person name="Katsumata H."/>
            <person name="Ando Y."/>
            <person name="Ohji S."/>
            <person name="Hamada M."/>
            <person name="Tamura T."/>
            <person name="Yamazoe A."/>
            <person name="Yamazaki S."/>
            <person name="Fujita N."/>
        </authorList>
    </citation>
    <scope>NUCLEOTIDE SEQUENCE [LARGE SCALE GENOMIC DNA]</scope>
    <source>
        <strain evidence="6 7">NBRC 100340</strain>
    </source>
</reference>
<keyword evidence="2" id="KW-0805">Transcription regulation</keyword>
<dbReference type="Gene3D" id="3.40.190.10">
    <property type="entry name" value="Periplasmic binding protein-like II"/>
    <property type="match status" value="2"/>
</dbReference>
<dbReference type="GO" id="GO:0032993">
    <property type="term" value="C:protein-DNA complex"/>
    <property type="evidence" value="ECO:0007669"/>
    <property type="project" value="TreeGrafter"/>
</dbReference>
<dbReference type="SUPFAM" id="SSF53850">
    <property type="entry name" value="Periplasmic binding protein-like II"/>
    <property type="match status" value="1"/>
</dbReference>
<protein>
    <submittedName>
        <fullName evidence="6">Putative LysR family transcriptional regulator</fullName>
    </submittedName>
</protein>
<keyword evidence="7" id="KW-1185">Reference proteome</keyword>
<organism evidence="6 7">
    <name type="scientific">Kineosphaera limosa NBRC 100340</name>
    <dbReference type="NCBI Taxonomy" id="1184609"/>
    <lineage>
        <taxon>Bacteria</taxon>
        <taxon>Bacillati</taxon>
        <taxon>Actinomycetota</taxon>
        <taxon>Actinomycetes</taxon>
        <taxon>Micrococcales</taxon>
        <taxon>Dermatophilaceae</taxon>
        <taxon>Kineosphaera</taxon>
    </lineage>
</organism>
<dbReference type="InterPro" id="IPR005119">
    <property type="entry name" value="LysR_subst-bd"/>
</dbReference>
<gene>
    <name evidence="6" type="ORF">KILIM_049_00170</name>
</gene>
<dbReference type="GO" id="GO:0003677">
    <property type="term" value="F:DNA binding"/>
    <property type="evidence" value="ECO:0007669"/>
    <property type="project" value="UniProtKB-KW"/>
</dbReference>
<dbReference type="PANTHER" id="PTHR30346">
    <property type="entry name" value="TRANSCRIPTIONAL DUAL REGULATOR HCAR-RELATED"/>
    <property type="match status" value="1"/>
</dbReference>
<evidence type="ECO:0000256" key="2">
    <source>
        <dbReference type="ARBA" id="ARBA00023015"/>
    </source>
</evidence>
<dbReference type="STRING" id="1184609.KILIM_049_00170"/>
<comment type="similarity">
    <text evidence="1">Belongs to the LysR transcriptional regulatory family.</text>
</comment>
<evidence type="ECO:0000259" key="5">
    <source>
        <dbReference type="Pfam" id="PF03466"/>
    </source>
</evidence>
<keyword evidence="3" id="KW-0238">DNA-binding</keyword>
<evidence type="ECO:0000313" key="6">
    <source>
        <dbReference type="EMBL" id="GAB96799.1"/>
    </source>
</evidence>
<accession>K6XDD0</accession>
<evidence type="ECO:0000256" key="4">
    <source>
        <dbReference type="ARBA" id="ARBA00023163"/>
    </source>
</evidence>
<dbReference type="PANTHER" id="PTHR30346:SF29">
    <property type="entry name" value="LYSR SUBSTRATE-BINDING"/>
    <property type="match status" value="1"/>
</dbReference>
<dbReference type="EMBL" id="BAHD01000049">
    <property type="protein sequence ID" value="GAB96799.1"/>
    <property type="molecule type" value="Genomic_DNA"/>
</dbReference>
<evidence type="ECO:0000313" key="7">
    <source>
        <dbReference type="Proteomes" id="UP000008366"/>
    </source>
</evidence>
<dbReference type="Pfam" id="PF03466">
    <property type="entry name" value="LysR_substrate"/>
    <property type="match status" value="1"/>
</dbReference>
<evidence type="ECO:0000256" key="3">
    <source>
        <dbReference type="ARBA" id="ARBA00023125"/>
    </source>
</evidence>
<name>K6XDD0_9MICO</name>